<proteinExistence type="predicted"/>
<keyword evidence="2" id="KW-1185">Reference proteome</keyword>
<gene>
    <name evidence="1" type="ORF">AVEN_41803_1</name>
</gene>
<sequence length="158" mass="18214">MDIFSDRISSKIEDRLVALQCATDIVRFSFIAQNSISPLDLPQQDGLRTFNREVLFGFSTSSVLDSTIQYPKYVINTEEKCRKILSTTRDFLYRLHLDLPKKRECSLRDGPETENLSADSSRRHIGKKTVHPNIHFTVLSRLVKEAVIRSDKKLKMVK</sequence>
<protein>
    <submittedName>
        <fullName evidence="1">Uncharacterized protein</fullName>
    </submittedName>
</protein>
<accession>A0A4Y2ABX4</accession>
<evidence type="ECO:0000313" key="2">
    <source>
        <dbReference type="Proteomes" id="UP000499080"/>
    </source>
</evidence>
<evidence type="ECO:0000313" key="1">
    <source>
        <dbReference type="EMBL" id="GBL77391.1"/>
    </source>
</evidence>
<dbReference type="EMBL" id="BGPR01000012">
    <property type="protein sequence ID" value="GBL77391.1"/>
    <property type="molecule type" value="Genomic_DNA"/>
</dbReference>
<dbReference type="AlphaFoldDB" id="A0A4Y2ABX4"/>
<organism evidence="1 2">
    <name type="scientific">Araneus ventricosus</name>
    <name type="common">Orbweaver spider</name>
    <name type="synonym">Epeira ventricosa</name>
    <dbReference type="NCBI Taxonomy" id="182803"/>
    <lineage>
        <taxon>Eukaryota</taxon>
        <taxon>Metazoa</taxon>
        <taxon>Ecdysozoa</taxon>
        <taxon>Arthropoda</taxon>
        <taxon>Chelicerata</taxon>
        <taxon>Arachnida</taxon>
        <taxon>Araneae</taxon>
        <taxon>Araneomorphae</taxon>
        <taxon>Entelegynae</taxon>
        <taxon>Araneoidea</taxon>
        <taxon>Araneidae</taxon>
        <taxon>Araneus</taxon>
    </lineage>
</organism>
<name>A0A4Y2ABX4_ARAVE</name>
<reference evidence="1 2" key="1">
    <citation type="journal article" date="2019" name="Sci. Rep.">
        <title>Orb-weaving spider Araneus ventricosus genome elucidates the spidroin gene catalogue.</title>
        <authorList>
            <person name="Kono N."/>
            <person name="Nakamura H."/>
            <person name="Ohtoshi R."/>
            <person name="Moran D.A.P."/>
            <person name="Shinohara A."/>
            <person name="Yoshida Y."/>
            <person name="Fujiwara M."/>
            <person name="Mori M."/>
            <person name="Tomita M."/>
            <person name="Arakawa K."/>
        </authorList>
    </citation>
    <scope>NUCLEOTIDE SEQUENCE [LARGE SCALE GENOMIC DNA]</scope>
</reference>
<comment type="caution">
    <text evidence="1">The sequence shown here is derived from an EMBL/GenBank/DDBJ whole genome shotgun (WGS) entry which is preliminary data.</text>
</comment>
<dbReference type="Proteomes" id="UP000499080">
    <property type="component" value="Unassembled WGS sequence"/>
</dbReference>